<dbReference type="SUPFAM" id="SSF55154">
    <property type="entry name" value="CYTH-like phosphatases"/>
    <property type="match status" value="1"/>
</dbReference>
<evidence type="ECO:0000313" key="3">
    <source>
        <dbReference type="Proteomes" id="UP000199594"/>
    </source>
</evidence>
<dbReference type="GO" id="GO:0046872">
    <property type="term" value="F:metal ion binding"/>
    <property type="evidence" value="ECO:0007669"/>
    <property type="project" value="TreeGrafter"/>
</dbReference>
<dbReference type="SMART" id="SM01118">
    <property type="entry name" value="CYTH"/>
    <property type="match status" value="1"/>
</dbReference>
<accession>A0A1I6ZJG4</accession>
<dbReference type="OrthoDB" id="3034217at2"/>
<dbReference type="EMBL" id="FPAQ01000011">
    <property type="protein sequence ID" value="SFT62715.1"/>
    <property type="molecule type" value="Genomic_DNA"/>
</dbReference>
<dbReference type="InterPro" id="IPR033469">
    <property type="entry name" value="CYTH-like_dom_sf"/>
</dbReference>
<dbReference type="Gene3D" id="2.40.320.10">
    <property type="entry name" value="Hypothetical Protein Pfu-838710-001"/>
    <property type="match status" value="1"/>
</dbReference>
<dbReference type="RefSeq" id="WP_089848545.1">
    <property type="nucleotide sequence ID" value="NZ_FPAQ01000011.1"/>
</dbReference>
<dbReference type="GO" id="GO:0050355">
    <property type="term" value="F:inorganic triphosphate phosphatase activity"/>
    <property type="evidence" value="ECO:0007669"/>
    <property type="project" value="InterPro"/>
</dbReference>
<dbReference type="Pfam" id="PF01928">
    <property type="entry name" value="CYTH"/>
    <property type="match status" value="1"/>
</dbReference>
<evidence type="ECO:0000313" key="2">
    <source>
        <dbReference type="EMBL" id="SFT62715.1"/>
    </source>
</evidence>
<dbReference type="InterPro" id="IPR023577">
    <property type="entry name" value="CYTH_domain"/>
</dbReference>
<proteinExistence type="predicted"/>
<dbReference type="AlphaFoldDB" id="A0A1I6ZJG4"/>
<feature type="domain" description="CYTH" evidence="1">
    <location>
        <begin position="2"/>
        <end position="206"/>
    </location>
</feature>
<dbReference type="CDD" id="cd07756">
    <property type="entry name" value="CYTH-like_Pase_CHAD"/>
    <property type="match status" value="1"/>
</dbReference>
<evidence type="ECO:0000259" key="1">
    <source>
        <dbReference type="PROSITE" id="PS51707"/>
    </source>
</evidence>
<dbReference type="InterPro" id="IPR039013">
    <property type="entry name" value="YgiF"/>
</dbReference>
<dbReference type="PANTHER" id="PTHR39569">
    <property type="entry name" value="INORGANIC TRIPHOSPHATASE"/>
    <property type="match status" value="1"/>
</dbReference>
<reference evidence="2 3" key="1">
    <citation type="submission" date="2016-10" db="EMBL/GenBank/DDBJ databases">
        <authorList>
            <person name="de Groot N.N."/>
        </authorList>
    </citation>
    <scope>NUCLEOTIDE SEQUENCE [LARGE SCALE GENOMIC DNA]</scope>
    <source>
        <strain evidence="2 3">CGMCC 1.6493</strain>
    </source>
</reference>
<name>A0A1I6ZJG4_9GAMM</name>
<organism evidence="2 3">
    <name type="scientific">Halomonas saccharevitans</name>
    <dbReference type="NCBI Taxonomy" id="416872"/>
    <lineage>
        <taxon>Bacteria</taxon>
        <taxon>Pseudomonadati</taxon>
        <taxon>Pseudomonadota</taxon>
        <taxon>Gammaproteobacteria</taxon>
        <taxon>Oceanospirillales</taxon>
        <taxon>Halomonadaceae</taxon>
        <taxon>Halomonas</taxon>
    </lineage>
</organism>
<protein>
    <submittedName>
        <fullName evidence="2">CYTH domain-containing protein</fullName>
    </submittedName>
</protein>
<sequence>MANEIELKLALGALDTEDAGGAEALRRHPRLAGVTPTLTQLGNTYFDTPEGDLEAARMALRLRRADGRLLQTLKTRGQGGGGLSTRGEWEWEVPGPGLDLEGLAALPPMTEREAGLLERLAPRFATDFERETWWLDHEGATIELALDIGEIRAGERAVAIRELELELKAGEPEALWSLAEALTDRVALRPSDTSKAARGGALLDGARSLPEACDAGGWLHRATAALDALADTGDDAWRLEARRAFQRLAELGDDADGDNGTGEASGRDQARALAEALDAERWLTPAFGRHMLRLARRLPGDAELS</sequence>
<gene>
    <name evidence="2" type="ORF">SAMN04487956_11157</name>
</gene>
<dbReference type="Proteomes" id="UP000199594">
    <property type="component" value="Unassembled WGS sequence"/>
</dbReference>
<dbReference type="PANTHER" id="PTHR39569:SF1">
    <property type="entry name" value="INORGANIC TRIPHOSPHATASE"/>
    <property type="match status" value="1"/>
</dbReference>
<dbReference type="PROSITE" id="PS51707">
    <property type="entry name" value="CYTH"/>
    <property type="match status" value="1"/>
</dbReference>